<accession>A0A077NM22</accession>
<dbReference type="HOGENOM" id="CLU_130297_2_1_6"/>
<dbReference type="InterPro" id="IPR006498">
    <property type="entry name" value="Tail_tube"/>
</dbReference>
<dbReference type="RefSeq" id="WP_038213423.1">
    <property type="nucleotide sequence ID" value="NZ_CAWLWN010000050.1"/>
</dbReference>
<comment type="caution">
    <text evidence="1">The sequence shown here is derived from an EMBL/GenBank/DDBJ whole genome shotgun (WGS) entry which is preliminary data.</text>
</comment>
<reference evidence="1" key="1">
    <citation type="submission" date="2013-07" db="EMBL/GenBank/DDBJ databases">
        <title>Sub-species coevolution in mutualistic symbiosis.</title>
        <authorList>
            <person name="Murfin K."/>
            <person name="Klassen J."/>
            <person name="Lee M."/>
            <person name="Forst S."/>
            <person name="Stock P."/>
            <person name="Goodrich-Blair H."/>
        </authorList>
    </citation>
    <scope>NUCLEOTIDE SEQUENCE [LARGE SCALE GENOMIC DNA]</scope>
    <source>
        <strain evidence="1">Puntauvense</strain>
    </source>
</reference>
<name>A0A077NM22_XENBV</name>
<proteinExistence type="predicted"/>
<evidence type="ECO:0000313" key="1">
    <source>
        <dbReference type="EMBL" id="CDG98795.1"/>
    </source>
</evidence>
<sequence length="170" mass="18958">MGMPKKLFMFDVFIDGQTYLGQVEEITTPKLTLKTEDYQGAGMPGSVAVLMGMDGGALDMEVTMGGLEARLLKTWGGRIDSLQLRFAGSYYDDATGETVACEIQTRGRFTEVDWGSAKAGENTQHKYTLKNTYCKITLNNEELHEVDMLNLVWRVNGQDLLEKHRANIGH</sequence>
<dbReference type="Proteomes" id="UP000028511">
    <property type="component" value="Unassembled WGS sequence"/>
</dbReference>
<organism evidence="1">
    <name type="scientific">Xenorhabdus bovienii str. puntauvense</name>
    <dbReference type="NCBI Taxonomy" id="1398201"/>
    <lineage>
        <taxon>Bacteria</taxon>
        <taxon>Pseudomonadati</taxon>
        <taxon>Pseudomonadota</taxon>
        <taxon>Gammaproteobacteria</taxon>
        <taxon>Enterobacterales</taxon>
        <taxon>Morganellaceae</taxon>
        <taxon>Xenorhabdus</taxon>
    </lineage>
</organism>
<dbReference type="EMBL" id="CBSW010000257">
    <property type="protein sequence ID" value="CDG98795.1"/>
    <property type="molecule type" value="Genomic_DNA"/>
</dbReference>
<dbReference type="AlphaFoldDB" id="A0A077NM22"/>
<protein>
    <submittedName>
        <fullName evidence="1">Major tail tube protein</fullName>
    </submittedName>
</protein>
<dbReference type="NCBIfam" id="TIGR01611">
    <property type="entry name" value="tail_tube"/>
    <property type="match status" value="1"/>
</dbReference>
<gene>
    <name evidence="1" type="ORF">XBP1_520072</name>
</gene>
<dbReference type="Pfam" id="PF04985">
    <property type="entry name" value="Phage_tube"/>
    <property type="match status" value="1"/>
</dbReference>